<dbReference type="EMBL" id="BJUM01000029">
    <property type="protein sequence ID" value="GEK55960.1"/>
    <property type="molecule type" value="Genomic_DNA"/>
</dbReference>
<evidence type="ECO:0000313" key="7">
    <source>
        <dbReference type="Proteomes" id="UP000321419"/>
    </source>
</evidence>
<dbReference type="Gene3D" id="3.40.190.290">
    <property type="match status" value="1"/>
</dbReference>
<dbReference type="PROSITE" id="PS50931">
    <property type="entry name" value="HTH_LYSR"/>
    <property type="match status" value="1"/>
</dbReference>
<organism evidence="6 7">
    <name type="scientific">Pseudoalteromonas espejiana</name>
    <dbReference type="NCBI Taxonomy" id="28107"/>
    <lineage>
        <taxon>Bacteria</taxon>
        <taxon>Pseudomonadati</taxon>
        <taxon>Pseudomonadota</taxon>
        <taxon>Gammaproteobacteria</taxon>
        <taxon>Alteromonadales</taxon>
        <taxon>Pseudoalteromonadaceae</taxon>
        <taxon>Pseudoalteromonas</taxon>
    </lineage>
</organism>
<evidence type="ECO:0000256" key="3">
    <source>
        <dbReference type="ARBA" id="ARBA00023125"/>
    </source>
</evidence>
<dbReference type="GO" id="GO:0003677">
    <property type="term" value="F:DNA binding"/>
    <property type="evidence" value="ECO:0007669"/>
    <property type="project" value="UniProtKB-KW"/>
</dbReference>
<evidence type="ECO:0000259" key="5">
    <source>
        <dbReference type="PROSITE" id="PS50931"/>
    </source>
</evidence>
<dbReference type="OrthoDB" id="9786526at2"/>
<dbReference type="GO" id="GO:0003700">
    <property type="term" value="F:DNA-binding transcription factor activity"/>
    <property type="evidence" value="ECO:0007669"/>
    <property type="project" value="InterPro"/>
</dbReference>
<dbReference type="Pfam" id="PF00126">
    <property type="entry name" value="HTH_1"/>
    <property type="match status" value="1"/>
</dbReference>
<sequence>MLREHKKFERLFLFNEVAKHLSFSKAALALGISRGYLSEQIKALEKEYQRALLIRTTRSVKLTPQGEHVLSCMGNIKSTLLELERTLAHEHEAIAGNIRITAPSQFTNRYLLTICEQFNQKYPDVKFNIDCSYTPHDLIQSNYDIAFRSTLNPPQNMIAKKLFSYKQVCCAAPSYIAKSGEPSDVEDLLKHSCLTSTQFSLWHFSDRAIELEGKLSINDNHMLKNLALQGQGIIYTPEYLVDLEINAHTLKPVLTQLQYPQSDVYLIHPQLINESARISHFIKFTTNWFKN</sequence>
<dbReference type="SUPFAM" id="SSF53850">
    <property type="entry name" value="Periplasmic binding protein-like II"/>
    <property type="match status" value="1"/>
</dbReference>
<dbReference type="PANTHER" id="PTHR30537:SF5">
    <property type="entry name" value="HTH-TYPE TRANSCRIPTIONAL ACTIVATOR TTDR-RELATED"/>
    <property type="match status" value="1"/>
</dbReference>
<dbReference type="Pfam" id="PF03466">
    <property type="entry name" value="LysR_substrate"/>
    <property type="match status" value="1"/>
</dbReference>
<dbReference type="SUPFAM" id="SSF46785">
    <property type="entry name" value="Winged helix' DNA-binding domain"/>
    <property type="match status" value="1"/>
</dbReference>
<keyword evidence="2" id="KW-0805">Transcription regulation</keyword>
<keyword evidence="4" id="KW-0804">Transcription</keyword>
<name>A0A510XY36_9GAMM</name>
<dbReference type="InterPro" id="IPR005119">
    <property type="entry name" value="LysR_subst-bd"/>
</dbReference>
<proteinExistence type="inferred from homology"/>
<comment type="caution">
    <text evidence="6">The sequence shown here is derived from an EMBL/GenBank/DDBJ whole genome shotgun (WGS) entry which is preliminary data.</text>
</comment>
<keyword evidence="3" id="KW-0238">DNA-binding</keyword>
<gene>
    <name evidence="6" type="ORF">PES01_28050</name>
</gene>
<comment type="similarity">
    <text evidence="1">Belongs to the LysR transcriptional regulatory family.</text>
</comment>
<dbReference type="Gene3D" id="1.10.10.10">
    <property type="entry name" value="Winged helix-like DNA-binding domain superfamily/Winged helix DNA-binding domain"/>
    <property type="match status" value="1"/>
</dbReference>
<evidence type="ECO:0000256" key="4">
    <source>
        <dbReference type="ARBA" id="ARBA00023163"/>
    </source>
</evidence>
<dbReference type="RefSeq" id="WP_089346812.1">
    <property type="nucleotide sequence ID" value="NZ_BJUM01000029.1"/>
</dbReference>
<accession>A0A510XY36</accession>
<protein>
    <submittedName>
        <fullName evidence="6">LysR family transcriptional regulator</fullName>
    </submittedName>
</protein>
<dbReference type="InterPro" id="IPR000847">
    <property type="entry name" value="LysR_HTH_N"/>
</dbReference>
<dbReference type="PANTHER" id="PTHR30537">
    <property type="entry name" value="HTH-TYPE TRANSCRIPTIONAL REGULATOR"/>
    <property type="match status" value="1"/>
</dbReference>
<keyword evidence="7" id="KW-1185">Reference proteome</keyword>
<dbReference type="InterPro" id="IPR058163">
    <property type="entry name" value="LysR-type_TF_proteobact-type"/>
</dbReference>
<evidence type="ECO:0000313" key="6">
    <source>
        <dbReference type="EMBL" id="GEK55960.1"/>
    </source>
</evidence>
<dbReference type="InterPro" id="IPR036390">
    <property type="entry name" value="WH_DNA-bd_sf"/>
</dbReference>
<dbReference type="InterPro" id="IPR036388">
    <property type="entry name" value="WH-like_DNA-bd_sf"/>
</dbReference>
<reference evidence="6 7" key="1">
    <citation type="submission" date="2019-07" db="EMBL/GenBank/DDBJ databases">
        <title>Whole genome shotgun sequence of Pseudoalteromonas espejiana NBRC 102222.</title>
        <authorList>
            <person name="Hosoyama A."/>
            <person name="Uohara A."/>
            <person name="Ohji S."/>
            <person name="Ichikawa N."/>
        </authorList>
    </citation>
    <scope>NUCLEOTIDE SEQUENCE [LARGE SCALE GENOMIC DNA]</scope>
    <source>
        <strain evidence="6 7">NBRC 102222</strain>
    </source>
</reference>
<dbReference type="AlphaFoldDB" id="A0A510XY36"/>
<dbReference type="CDD" id="cd08422">
    <property type="entry name" value="PBP2_CrgA_like"/>
    <property type="match status" value="1"/>
</dbReference>
<feature type="domain" description="HTH lysR-type" evidence="5">
    <location>
        <begin position="14"/>
        <end position="63"/>
    </location>
</feature>
<dbReference type="Proteomes" id="UP000321419">
    <property type="component" value="Unassembled WGS sequence"/>
</dbReference>
<evidence type="ECO:0000256" key="2">
    <source>
        <dbReference type="ARBA" id="ARBA00023015"/>
    </source>
</evidence>
<evidence type="ECO:0000256" key="1">
    <source>
        <dbReference type="ARBA" id="ARBA00009437"/>
    </source>
</evidence>